<reference evidence="4 5" key="1">
    <citation type="submission" date="2009-03" db="EMBL/GenBank/DDBJ databases">
        <title>Comparison of the complete genome sequences of Rhodococcus erythropolis PR4 and Rhodococcus opacus B4.</title>
        <authorList>
            <person name="Takarada H."/>
            <person name="Sekine M."/>
            <person name="Hosoyama A."/>
            <person name="Yamada R."/>
            <person name="Fujisawa T."/>
            <person name="Omata S."/>
            <person name="Shimizu A."/>
            <person name="Tsukatani N."/>
            <person name="Tanikawa S."/>
            <person name="Fujita N."/>
            <person name="Harayama S."/>
        </authorList>
    </citation>
    <scope>NUCLEOTIDE SEQUENCE [LARGE SCALE GENOMIC DNA]</scope>
    <source>
        <strain evidence="4 5">B4</strain>
    </source>
</reference>
<dbReference type="GO" id="GO:0005506">
    <property type="term" value="F:iron ion binding"/>
    <property type="evidence" value="ECO:0007669"/>
    <property type="project" value="UniProtKB-ARBA"/>
</dbReference>
<accession>C1B6H4</accession>
<name>C1B6H4_RHOOB</name>
<evidence type="ECO:0000256" key="3">
    <source>
        <dbReference type="ARBA" id="ARBA00023004"/>
    </source>
</evidence>
<dbReference type="PANTHER" id="PTHR20883:SF19">
    <property type="entry name" value="MULTIFUNCTIONAL DIOXYGENASE AUSE"/>
    <property type="match status" value="1"/>
</dbReference>
<dbReference type="EMBL" id="AP011115">
    <property type="protein sequence ID" value="BAH51277.1"/>
    <property type="molecule type" value="Genomic_DNA"/>
</dbReference>
<proteinExistence type="predicted"/>
<dbReference type="Proteomes" id="UP000002212">
    <property type="component" value="Chromosome"/>
</dbReference>
<evidence type="ECO:0000313" key="4">
    <source>
        <dbReference type="EMBL" id="BAH51277.1"/>
    </source>
</evidence>
<dbReference type="SUPFAM" id="SSF51197">
    <property type="entry name" value="Clavaminate synthase-like"/>
    <property type="match status" value="1"/>
</dbReference>
<keyword evidence="1" id="KW-0479">Metal-binding</keyword>
<evidence type="ECO:0000313" key="5">
    <source>
        <dbReference type="Proteomes" id="UP000002212"/>
    </source>
</evidence>
<keyword evidence="2" id="KW-0560">Oxidoreductase</keyword>
<dbReference type="PANTHER" id="PTHR20883">
    <property type="entry name" value="PHYTANOYL-COA DIOXYGENASE DOMAIN CONTAINING 1"/>
    <property type="match status" value="1"/>
</dbReference>
<dbReference type="STRING" id="632772.ROP_30300"/>
<dbReference type="AlphaFoldDB" id="C1B6H4"/>
<dbReference type="InterPro" id="IPR008775">
    <property type="entry name" value="Phytyl_CoA_dOase-like"/>
</dbReference>
<evidence type="ECO:0000256" key="2">
    <source>
        <dbReference type="ARBA" id="ARBA00023002"/>
    </source>
</evidence>
<sequence length="302" mass="33243">MTSITHTLISVPRSTPATEIIEIMERDGGVVIQGLLTQDQVARFDAEIEPAMQALNPGTTHDNEVIQAFHGVNTKRLTNLATHSATFRNEVINDPLVKEISDLTFLEKTGTYWMTAAQVIEIGPGNPLQPMHRDLENFWPLFELGRKGPEGTINFLIAFTDFTEENGATRVIPGSNHWPDFEDRGKHEDTIPAIMNSGDALLLSGKTAHSGGANQTADIYRRAVAFAFNSSCFVGEEAYPFMVDMDLVKTMTPHAQRLLGFRSQYPALSGGLWQYDYGELSSYLGLDDEKAYVGPLSAPGAH</sequence>
<dbReference type="PATRIC" id="fig|632772.20.peg.3171"/>
<dbReference type="Pfam" id="PF05721">
    <property type="entry name" value="PhyH"/>
    <property type="match status" value="1"/>
</dbReference>
<protein>
    <recommendedName>
        <fullName evidence="6">Phytanoyl-CoA dioxygenase</fullName>
    </recommendedName>
</protein>
<organism evidence="4 5">
    <name type="scientific">Rhodococcus opacus (strain B4)</name>
    <dbReference type="NCBI Taxonomy" id="632772"/>
    <lineage>
        <taxon>Bacteria</taxon>
        <taxon>Bacillati</taxon>
        <taxon>Actinomycetota</taxon>
        <taxon>Actinomycetes</taxon>
        <taxon>Mycobacteriales</taxon>
        <taxon>Nocardiaceae</taxon>
        <taxon>Rhodococcus</taxon>
    </lineage>
</organism>
<dbReference type="Gene3D" id="2.60.120.620">
    <property type="entry name" value="q2cbj1_9rhob like domain"/>
    <property type="match status" value="1"/>
</dbReference>
<keyword evidence="3" id="KW-0408">Iron</keyword>
<evidence type="ECO:0008006" key="6">
    <source>
        <dbReference type="Google" id="ProtNLM"/>
    </source>
</evidence>
<dbReference type="RefSeq" id="WP_012690233.1">
    <property type="nucleotide sequence ID" value="NC_012522.1"/>
</dbReference>
<dbReference type="GO" id="GO:0016706">
    <property type="term" value="F:2-oxoglutarate-dependent dioxygenase activity"/>
    <property type="evidence" value="ECO:0007669"/>
    <property type="project" value="UniProtKB-ARBA"/>
</dbReference>
<gene>
    <name evidence="4" type="ordered locus">ROP_30300</name>
</gene>
<dbReference type="OrthoDB" id="9796766at2"/>
<evidence type="ECO:0000256" key="1">
    <source>
        <dbReference type="ARBA" id="ARBA00022723"/>
    </source>
</evidence>
<dbReference type="HOGENOM" id="CLU_047725_1_0_11"/>
<dbReference type="KEGG" id="rop:ROP_30300"/>